<reference evidence="7 8" key="1">
    <citation type="submission" date="2016-03" db="EMBL/GenBank/DDBJ databases">
        <title>Microsymbionts genomes from the relict species Vavilovia formosa (Stev.) Fed.</title>
        <authorList>
            <person name="Kopat V."/>
            <person name="Chirak E."/>
            <person name="Kimeklis A."/>
            <person name="Andronov E."/>
        </authorList>
    </citation>
    <scope>NUCLEOTIDE SEQUENCE [LARGE SCALE GENOMIC DNA]</scope>
    <source>
        <strain evidence="7 8">Vaf07</strain>
    </source>
</reference>
<evidence type="ECO:0000313" key="8">
    <source>
        <dbReference type="Proteomes" id="UP000076574"/>
    </source>
</evidence>
<gene>
    <name evidence="7" type="ORF">A4A58_13870</name>
</gene>
<dbReference type="PROSITE" id="PS51318">
    <property type="entry name" value="TAT"/>
    <property type="match status" value="1"/>
</dbReference>
<dbReference type="InterPro" id="IPR036866">
    <property type="entry name" value="RibonucZ/Hydroxyglut_hydro"/>
</dbReference>
<accession>A0A161QZ76</accession>
<dbReference type="GO" id="GO:0046872">
    <property type="term" value="F:metal ion binding"/>
    <property type="evidence" value="ECO:0007669"/>
    <property type="project" value="UniProtKB-KW"/>
</dbReference>
<dbReference type="OrthoDB" id="9773738at2"/>
<dbReference type="CDD" id="cd07720">
    <property type="entry name" value="OPHC2-like_MBL-fold"/>
    <property type="match status" value="1"/>
</dbReference>
<evidence type="ECO:0000259" key="6">
    <source>
        <dbReference type="SMART" id="SM00849"/>
    </source>
</evidence>
<dbReference type="PANTHER" id="PTHR42978:SF6">
    <property type="entry name" value="QUORUM-QUENCHING LACTONASE YTNP-RELATED"/>
    <property type="match status" value="1"/>
</dbReference>
<dbReference type="SUPFAM" id="SSF56281">
    <property type="entry name" value="Metallo-hydrolase/oxidoreductase"/>
    <property type="match status" value="1"/>
</dbReference>
<evidence type="ECO:0000256" key="3">
    <source>
        <dbReference type="ARBA" id="ARBA00022801"/>
    </source>
</evidence>
<organism evidence="7 8">
    <name type="scientific">Tardiphaga robiniae</name>
    <dbReference type="NCBI Taxonomy" id="943830"/>
    <lineage>
        <taxon>Bacteria</taxon>
        <taxon>Pseudomonadati</taxon>
        <taxon>Pseudomonadota</taxon>
        <taxon>Alphaproteobacteria</taxon>
        <taxon>Hyphomicrobiales</taxon>
        <taxon>Nitrobacteraceae</taxon>
        <taxon>Tardiphaga</taxon>
    </lineage>
</organism>
<proteinExistence type="inferred from homology"/>
<dbReference type="Pfam" id="PF00753">
    <property type="entry name" value="Lactamase_B"/>
    <property type="match status" value="1"/>
</dbReference>
<evidence type="ECO:0000256" key="1">
    <source>
        <dbReference type="ARBA" id="ARBA00007749"/>
    </source>
</evidence>
<comment type="similarity">
    <text evidence="1">Belongs to the metallo-beta-lactamase superfamily.</text>
</comment>
<feature type="signal peptide" evidence="5">
    <location>
        <begin position="1"/>
        <end position="28"/>
    </location>
</feature>
<evidence type="ECO:0000256" key="4">
    <source>
        <dbReference type="ARBA" id="ARBA00022833"/>
    </source>
</evidence>
<dbReference type="SMART" id="SM00849">
    <property type="entry name" value="Lactamase_B"/>
    <property type="match status" value="1"/>
</dbReference>
<keyword evidence="5" id="KW-0732">Signal</keyword>
<evidence type="ECO:0000256" key="5">
    <source>
        <dbReference type="SAM" id="SignalP"/>
    </source>
</evidence>
<dbReference type="EMBL" id="LVYV01000045">
    <property type="protein sequence ID" value="KZD21451.1"/>
    <property type="molecule type" value="Genomic_DNA"/>
</dbReference>
<evidence type="ECO:0000256" key="2">
    <source>
        <dbReference type="ARBA" id="ARBA00022723"/>
    </source>
</evidence>
<dbReference type="AlphaFoldDB" id="A0A161QZ76"/>
<dbReference type="InterPro" id="IPR001279">
    <property type="entry name" value="Metallo-B-lactamas"/>
</dbReference>
<dbReference type="InterPro" id="IPR006311">
    <property type="entry name" value="TAT_signal"/>
</dbReference>
<evidence type="ECO:0000313" key="7">
    <source>
        <dbReference type="EMBL" id="KZD21451.1"/>
    </source>
</evidence>
<keyword evidence="2" id="KW-0479">Metal-binding</keyword>
<feature type="domain" description="Metallo-beta-lactamase" evidence="6">
    <location>
        <begin position="92"/>
        <end position="302"/>
    </location>
</feature>
<dbReference type="STRING" id="943830.A4A58_13870"/>
<dbReference type="Gene3D" id="3.60.15.10">
    <property type="entry name" value="Ribonuclease Z/Hydroxyacylglutathione hydrolase-like"/>
    <property type="match status" value="1"/>
</dbReference>
<sequence>MDLSRRHALAGAAALAATPLLSSAPAKAAAPLADKQAPSFYRYKVGDIQVNAISDGAATFPLADTYIPNAKRDDINAALAKAFLPKDQITNFYAPLVINTGGKLVVIDTGNGPGAFAATKGNVGQFATNMMAAGIDPKMIDMVVISHFHGDHVNGLLTADGVLAFPNAEVLVPATEWKFWMDDGEMSRATGDRMTGLFKNNRRVFEAGLKKKVTPYEWGKDVAPGLLAVASIGHTPGHTSYVLSSGSDKVFIQSDVTNHPALFATHPDWQIMFDQDPAQAAATRHKVYDMLVADRMRVQGFHYPFPANGFIEKDGNGYRVVPAPWSPVL</sequence>
<dbReference type="PANTHER" id="PTHR42978">
    <property type="entry name" value="QUORUM-QUENCHING LACTONASE YTNP-RELATED-RELATED"/>
    <property type="match status" value="1"/>
</dbReference>
<keyword evidence="8" id="KW-1185">Reference proteome</keyword>
<feature type="chain" id="PRO_5007825421" evidence="5">
    <location>
        <begin position="29"/>
        <end position="329"/>
    </location>
</feature>
<dbReference type="RefSeq" id="WP_068736588.1">
    <property type="nucleotide sequence ID" value="NZ_LVYV01000045.1"/>
</dbReference>
<keyword evidence="3 7" id="KW-0378">Hydrolase</keyword>
<keyword evidence="4" id="KW-0862">Zinc</keyword>
<protein>
    <submittedName>
        <fullName evidence="7">MBL fold metallo-hydrolase</fullName>
    </submittedName>
</protein>
<dbReference type="Proteomes" id="UP000076574">
    <property type="component" value="Unassembled WGS sequence"/>
</dbReference>
<comment type="caution">
    <text evidence="7">The sequence shown here is derived from an EMBL/GenBank/DDBJ whole genome shotgun (WGS) entry which is preliminary data.</text>
</comment>
<dbReference type="InterPro" id="IPR051013">
    <property type="entry name" value="MBL_superfamily_lactonases"/>
</dbReference>
<dbReference type="GO" id="GO:0016787">
    <property type="term" value="F:hydrolase activity"/>
    <property type="evidence" value="ECO:0007669"/>
    <property type="project" value="UniProtKB-KW"/>
</dbReference>
<name>A0A161QZ76_9BRAD</name>